<accession>A0A2S4US28</accession>
<evidence type="ECO:0000313" key="1">
    <source>
        <dbReference type="EMBL" id="POV99914.1"/>
    </source>
</evidence>
<name>A0A2S4US28_9BASI</name>
<gene>
    <name evidence="1" type="ORF">PSTT_13463</name>
</gene>
<protein>
    <recommendedName>
        <fullName evidence="3">Mitochondrial glyco protein</fullName>
    </recommendedName>
</protein>
<proteinExistence type="predicted"/>
<dbReference type="AlphaFoldDB" id="A0A2S4US28"/>
<dbReference type="GO" id="GO:0042256">
    <property type="term" value="P:cytosolic ribosome assembly"/>
    <property type="evidence" value="ECO:0007669"/>
    <property type="project" value="TreeGrafter"/>
</dbReference>
<dbReference type="InterPro" id="IPR036561">
    <property type="entry name" value="MAM33_sf"/>
</dbReference>
<dbReference type="PANTHER" id="PTHR10826">
    <property type="entry name" value="COMPLEMENT COMPONENT 1"/>
    <property type="match status" value="1"/>
</dbReference>
<dbReference type="SUPFAM" id="SSF54529">
    <property type="entry name" value="Mitochondrial glycoprotein MAM33-like"/>
    <property type="match status" value="1"/>
</dbReference>
<dbReference type="VEuPathDB" id="FungiDB:PSHT_12234"/>
<organism evidence="1 2">
    <name type="scientific">Puccinia striiformis</name>
    <dbReference type="NCBI Taxonomy" id="27350"/>
    <lineage>
        <taxon>Eukaryota</taxon>
        <taxon>Fungi</taxon>
        <taxon>Dikarya</taxon>
        <taxon>Basidiomycota</taxon>
        <taxon>Pucciniomycotina</taxon>
        <taxon>Pucciniomycetes</taxon>
        <taxon>Pucciniales</taxon>
        <taxon>Pucciniaceae</taxon>
        <taxon>Puccinia</taxon>
    </lineage>
</organism>
<sequence length="295" mass="32980">MFSKPICSFSRLVVRSGVPLSAVLPARASHSLRSSPQASSLLFSAQRHFSVGPVSRSAGETDSKLVAKLKAEITYEEDAGSKDDPEWLKEFKADGTFEITDKLGSDEVVLTRKFGNENIRIAFSCSESDTNEMDEELEVEPEEDGKDAIEDCRIRTAISIMKPGHGGMVIDSSTDGSTFDIDNVSFYDDEKLALDESYENDWKRRGLYFGPTFIDLDEELQQSFNDFLEERAIGSELAAIVLDLAEHKEQKEYVNWLEKMSSSRHDSASSAVAIKKRKPFSSFCIILLESHCTWS</sequence>
<dbReference type="InterPro" id="IPR003428">
    <property type="entry name" value="MAM33"/>
</dbReference>
<evidence type="ECO:0000313" key="2">
    <source>
        <dbReference type="Proteomes" id="UP000239156"/>
    </source>
</evidence>
<dbReference type="GO" id="GO:0005759">
    <property type="term" value="C:mitochondrial matrix"/>
    <property type="evidence" value="ECO:0007669"/>
    <property type="project" value="InterPro"/>
</dbReference>
<dbReference type="Gene3D" id="3.10.280.10">
    <property type="entry name" value="Mitochondrial glycoprotein"/>
    <property type="match status" value="1"/>
</dbReference>
<dbReference type="EMBL" id="PKSL01000190">
    <property type="protein sequence ID" value="POV99914.1"/>
    <property type="molecule type" value="Genomic_DNA"/>
</dbReference>
<dbReference type="VEuPathDB" id="FungiDB:PSTT_13463"/>
<keyword evidence="2" id="KW-1185">Reference proteome</keyword>
<reference evidence="1" key="1">
    <citation type="submission" date="2017-12" db="EMBL/GenBank/DDBJ databases">
        <title>Gene loss provides genomic basis for host adaptation in cereal stripe rust fungi.</title>
        <authorList>
            <person name="Xia C."/>
        </authorList>
    </citation>
    <scope>NUCLEOTIDE SEQUENCE [LARGE SCALE GENOMIC DNA]</scope>
    <source>
        <strain evidence="1">93-210</strain>
    </source>
</reference>
<dbReference type="PANTHER" id="PTHR10826:SF1">
    <property type="entry name" value="COMPLEMENT COMPONENT 1 Q SUBCOMPONENT-BINDING PROTEIN, MITOCHONDRIAL"/>
    <property type="match status" value="1"/>
</dbReference>
<dbReference type="Proteomes" id="UP000239156">
    <property type="component" value="Unassembled WGS sequence"/>
</dbReference>
<comment type="caution">
    <text evidence="1">The sequence shown here is derived from an EMBL/GenBank/DDBJ whole genome shotgun (WGS) entry which is preliminary data.</text>
</comment>
<evidence type="ECO:0008006" key="3">
    <source>
        <dbReference type="Google" id="ProtNLM"/>
    </source>
</evidence>
<dbReference type="Pfam" id="PF02330">
    <property type="entry name" value="MAM33"/>
    <property type="match status" value="1"/>
</dbReference>